<feature type="transmembrane region" description="Helical" evidence="1">
    <location>
        <begin position="6"/>
        <end position="28"/>
    </location>
</feature>
<sequence length="161" mass="18367">MTGGILDFVAVAFGVLGVVGILHTIYAITKFYIPSNRIEVAESSFQRVYNVFHCARQEGLLTLSVADDIEARFQTLRADMDDAQEKILHIDSWWKYFISLFGGVGSNLRNIERTLKNLLVDISYNSHVARRELEKTGHRYTPHFSKEYSKLDLQSKSLLPI</sequence>
<accession>A0AAW0GJT5</accession>
<keyword evidence="1" id="KW-0472">Membrane</keyword>
<name>A0AAW0GJT5_9APHY</name>
<evidence type="ECO:0000313" key="2">
    <source>
        <dbReference type="EMBL" id="KAK7691414.1"/>
    </source>
</evidence>
<organism evidence="2 3">
    <name type="scientific">Cerrena zonata</name>
    <dbReference type="NCBI Taxonomy" id="2478898"/>
    <lineage>
        <taxon>Eukaryota</taxon>
        <taxon>Fungi</taxon>
        <taxon>Dikarya</taxon>
        <taxon>Basidiomycota</taxon>
        <taxon>Agaricomycotina</taxon>
        <taxon>Agaricomycetes</taxon>
        <taxon>Polyporales</taxon>
        <taxon>Cerrenaceae</taxon>
        <taxon>Cerrena</taxon>
    </lineage>
</organism>
<evidence type="ECO:0000256" key="1">
    <source>
        <dbReference type="SAM" id="Phobius"/>
    </source>
</evidence>
<dbReference type="EMBL" id="JASBNA010000005">
    <property type="protein sequence ID" value="KAK7691414.1"/>
    <property type="molecule type" value="Genomic_DNA"/>
</dbReference>
<keyword evidence="3" id="KW-1185">Reference proteome</keyword>
<dbReference type="Proteomes" id="UP001385951">
    <property type="component" value="Unassembled WGS sequence"/>
</dbReference>
<evidence type="ECO:0000313" key="3">
    <source>
        <dbReference type="Proteomes" id="UP001385951"/>
    </source>
</evidence>
<proteinExistence type="predicted"/>
<comment type="caution">
    <text evidence="2">The sequence shown here is derived from an EMBL/GenBank/DDBJ whole genome shotgun (WGS) entry which is preliminary data.</text>
</comment>
<gene>
    <name evidence="2" type="ORF">QCA50_004813</name>
</gene>
<protein>
    <submittedName>
        <fullName evidence="2">Uncharacterized protein</fullName>
    </submittedName>
</protein>
<reference evidence="2 3" key="1">
    <citation type="submission" date="2022-09" db="EMBL/GenBank/DDBJ databases">
        <authorList>
            <person name="Palmer J.M."/>
        </authorList>
    </citation>
    <scope>NUCLEOTIDE SEQUENCE [LARGE SCALE GENOMIC DNA]</scope>
    <source>
        <strain evidence="2 3">DSM 7382</strain>
    </source>
</reference>
<keyword evidence="1" id="KW-0812">Transmembrane</keyword>
<keyword evidence="1" id="KW-1133">Transmembrane helix</keyword>
<dbReference type="AlphaFoldDB" id="A0AAW0GJT5"/>